<dbReference type="AlphaFoldDB" id="A0A1M6F5Q6"/>
<dbReference type="InterPro" id="IPR004960">
    <property type="entry name" value="LipA_acyltrans"/>
</dbReference>
<evidence type="ECO:0000256" key="4">
    <source>
        <dbReference type="ARBA" id="ARBA00022679"/>
    </source>
</evidence>
<dbReference type="PIRSF" id="PIRSF026649">
    <property type="entry name" value="MsbB"/>
    <property type="match status" value="1"/>
</dbReference>
<keyword evidence="4 7" id="KW-0808">Transferase</keyword>
<dbReference type="Proteomes" id="UP000184171">
    <property type="component" value="Unassembled WGS sequence"/>
</dbReference>
<proteinExistence type="predicted"/>
<dbReference type="STRING" id="1122189.SAMN02745165_01163"/>
<dbReference type="Pfam" id="PF03279">
    <property type="entry name" value="Lip_A_acyltrans"/>
    <property type="match status" value="1"/>
</dbReference>
<evidence type="ECO:0000256" key="1">
    <source>
        <dbReference type="ARBA" id="ARBA00004533"/>
    </source>
</evidence>
<evidence type="ECO:0000313" key="8">
    <source>
        <dbReference type="Proteomes" id="UP000184171"/>
    </source>
</evidence>
<organism evidence="7 8">
    <name type="scientific">Malonomonas rubra DSM 5091</name>
    <dbReference type="NCBI Taxonomy" id="1122189"/>
    <lineage>
        <taxon>Bacteria</taxon>
        <taxon>Pseudomonadati</taxon>
        <taxon>Thermodesulfobacteriota</taxon>
        <taxon>Desulfuromonadia</taxon>
        <taxon>Desulfuromonadales</taxon>
        <taxon>Geopsychrobacteraceae</taxon>
        <taxon>Malonomonas</taxon>
    </lineage>
</organism>
<gene>
    <name evidence="7" type="ORF">SAMN02745165_01163</name>
</gene>
<dbReference type="CDD" id="cd07984">
    <property type="entry name" value="LPLAT_LABLAT-like"/>
    <property type="match status" value="1"/>
</dbReference>
<dbReference type="GO" id="GO:0009247">
    <property type="term" value="P:glycolipid biosynthetic process"/>
    <property type="evidence" value="ECO:0007669"/>
    <property type="project" value="UniProtKB-ARBA"/>
</dbReference>
<reference evidence="7 8" key="1">
    <citation type="submission" date="2016-11" db="EMBL/GenBank/DDBJ databases">
        <authorList>
            <person name="Jaros S."/>
            <person name="Januszkiewicz K."/>
            <person name="Wedrychowicz H."/>
        </authorList>
    </citation>
    <scope>NUCLEOTIDE SEQUENCE [LARGE SCALE GENOMIC DNA]</scope>
    <source>
        <strain evidence="7 8">DSM 5091</strain>
    </source>
</reference>
<dbReference type="EMBL" id="FQZT01000003">
    <property type="protein sequence ID" value="SHI93011.1"/>
    <property type="molecule type" value="Genomic_DNA"/>
</dbReference>
<name>A0A1M6F5Q6_MALRU</name>
<evidence type="ECO:0000256" key="3">
    <source>
        <dbReference type="ARBA" id="ARBA00022519"/>
    </source>
</evidence>
<accession>A0A1M6F5Q6</accession>
<keyword evidence="3" id="KW-0997">Cell inner membrane</keyword>
<evidence type="ECO:0000313" key="7">
    <source>
        <dbReference type="EMBL" id="SHI93011.1"/>
    </source>
</evidence>
<dbReference type="OrthoDB" id="9803456at2"/>
<dbReference type="RefSeq" id="WP_072906661.1">
    <property type="nucleotide sequence ID" value="NZ_FQZT01000003.1"/>
</dbReference>
<evidence type="ECO:0000256" key="6">
    <source>
        <dbReference type="ARBA" id="ARBA00023315"/>
    </source>
</evidence>
<dbReference type="GO" id="GO:0016746">
    <property type="term" value="F:acyltransferase activity"/>
    <property type="evidence" value="ECO:0007669"/>
    <property type="project" value="UniProtKB-KW"/>
</dbReference>
<evidence type="ECO:0000256" key="2">
    <source>
        <dbReference type="ARBA" id="ARBA00022475"/>
    </source>
</evidence>
<keyword evidence="5" id="KW-0472">Membrane</keyword>
<sequence length="319" mass="36618">MKRKKKYTWQSKWKHRLEYYAIRLLAAILKKIPREMALQAGGRLGILAGLVLRKRYRIAEENMALAFPQWPLHKVKTLTWANFQHIGICGVETLLLDQLRCCEEDVKRYYQCVGFENFDRPLELGRGAILLTGHLGFWECGNYILAANGYAAAAVTKPLKNPLADVYFTNIRESFGSQTIDSRKGARKILKALQQQKIVGILLDQHIAPPGAVPTRFFGRLAYTTTAITNLAMKYQIPVVPTFCLRQPDGRYRVEALPMIMLEGEGEAALERNTQMLTDLIEAAVRKDPSQWFWMHERWKAEKPKWVAKRKAEEGKKVE</sequence>
<dbReference type="PANTHER" id="PTHR30606">
    <property type="entry name" value="LIPID A BIOSYNTHESIS LAUROYL ACYLTRANSFERASE"/>
    <property type="match status" value="1"/>
</dbReference>
<dbReference type="PANTHER" id="PTHR30606:SF10">
    <property type="entry name" value="PHOSPHATIDYLINOSITOL MANNOSIDE ACYLTRANSFERASE"/>
    <property type="match status" value="1"/>
</dbReference>
<evidence type="ECO:0000256" key="5">
    <source>
        <dbReference type="ARBA" id="ARBA00023136"/>
    </source>
</evidence>
<keyword evidence="2" id="KW-1003">Cell membrane</keyword>
<keyword evidence="8" id="KW-1185">Reference proteome</keyword>
<keyword evidence="6" id="KW-0012">Acyltransferase</keyword>
<dbReference type="GO" id="GO:0005886">
    <property type="term" value="C:plasma membrane"/>
    <property type="evidence" value="ECO:0007669"/>
    <property type="project" value="UniProtKB-SubCell"/>
</dbReference>
<protein>
    <submittedName>
        <fullName evidence="7">KDO2-lipid IV(A) lauroyltransferase</fullName>
    </submittedName>
</protein>
<comment type="subcellular location">
    <subcellularLocation>
        <location evidence="1">Cell inner membrane</location>
    </subcellularLocation>
</comment>